<dbReference type="SMART" id="SM00822">
    <property type="entry name" value="PKS_KR"/>
    <property type="match status" value="1"/>
</dbReference>
<evidence type="ECO:0000313" key="4">
    <source>
        <dbReference type="Proteomes" id="UP001555826"/>
    </source>
</evidence>
<sequence length="256" mass="26009">MSVVVVTGGGTGIGAAVARTLAARGDQVVVCGRRRGPLDAVAADTGATVVVGDTATDEGVAHVVAQTLDRHGRLDGLVLNAGVARTGTLTTMARADWDETLRINLTGPYLLVRQALPHLLSSRGAVVAVGSVAGLRASADYLAYGASKAALHMLVQNLAVDLGPQGVRVNCVAPGWVRTEMGDEEMAEFGGPLGLDVGQAYARVTAAVPQRRPADAAEVAAVVAWLLSGEASYVHGAVLPVDGGTVVVDPGAFAFL</sequence>
<dbReference type="PRINTS" id="PR00081">
    <property type="entry name" value="GDHRDH"/>
</dbReference>
<gene>
    <name evidence="3" type="ORF">AB1207_20155</name>
</gene>
<evidence type="ECO:0000259" key="2">
    <source>
        <dbReference type="SMART" id="SM00822"/>
    </source>
</evidence>
<dbReference type="InterPro" id="IPR002347">
    <property type="entry name" value="SDR_fam"/>
</dbReference>
<dbReference type="PANTHER" id="PTHR43975">
    <property type="entry name" value="ZGC:101858"/>
    <property type="match status" value="1"/>
</dbReference>
<name>A0ABV3PBP8_9ACTN</name>
<feature type="domain" description="Ketoreductase" evidence="2">
    <location>
        <begin position="2"/>
        <end position="179"/>
    </location>
</feature>
<dbReference type="InterPro" id="IPR057326">
    <property type="entry name" value="KR_dom"/>
</dbReference>
<dbReference type="RefSeq" id="WP_367640260.1">
    <property type="nucleotide sequence ID" value="NZ_JBFNQN010000015.1"/>
</dbReference>
<dbReference type="GO" id="GO:0016491">
    <property type="term" value="F:oxidoreductase activity"/>
    <property type="evidence" value="ECO:0007669"/>
    <property type="project" value="UniProtKB-KW"/>
</dbReference>
<keyword evidence="4" id="KW-1185">Reference proteome</keyword>
<protein>
    <submittedName>
        <fullName evidence="3">SDR family oxidoreductase</fullName>
        <ecNumber evidence="3">1.-.-.-</ecNumber>
    </submittedName>
</protein>
<dbReference type="InterPro" id="IPR020904">
    <property type="entry name" value="Sc_DH/Rdtase_CS"/>
</dbReference>
<dbReference type="PROSITE" id="PS00061">
    <property type="entry name" value="ADH_SHORT"/>
    <property type="match status" value="1"/>
</dbReference>
<organism evidence="3 4">
    <name type="scientific">Kineococcus endophyticus</name>
    <dbReference type="NCBI Taxonomy" id="1181883"/>
    <lineage>
        <taxon>Bacteria</taxon>
        <taxon>Bacillati</taxon>
        <taxon>Actinomycetota</taxon>
        <taxon>Actinomycetes</taxon>
        <taxon>Kineosporiales</taxon>
        <taxon>Kineosporiaceae</taxon>
        <taxon>Kineococcus</taxon>
    </lineage>
</organism>
<keyword evidence="3" id="KW-0560">Oxidoreductase</keyword>
<dbReference type="PRINTS" id="PR00080">
    <property type="entry name" value="SDRFAMILY"/>
</dbReference>
<proteinExistence type="inferred from homology"/>
<evidence type="ECO:0000256" key="1">
    <source>
        <dbReference type="ARBA" id="ARBA00006484"/>
    </source>
</evidence>
<dbReference type="PANTHER" id="PTHR43975:SF2">
    <property type="entry name" value="EG:BACR7A4.14 PROTEIN-RELATED"/>
    <property type="match status" value="1"/>
</dbReference>
<dbReference type="EMBL" id="JBFNQN010000015">
    <property type="protein sequence ID" value="MEW9267071.1"/>
    <property type="molecule type" value="Genomic_DNA"/>
</dbReference>
<accession>A0ABV3PBP8</accession>
<dbReference type="InterPro" id="IPR036291">
    <property type="entry name" value="NAD(P)-bd_dom_sf"/>
</dbReference>
<dbReference type="Pfam" id="PF13561">
    <property type="entry name" value="adh_short_C2"/>
    <property type="match status" value="1"/>
</dbReference>
<dbReference type="EC" id="1.-.-.-" evidence="3"/>
<dbReference type="CDD" id="cd05233">
    <property type="entry name" value="SDR_c"/>
    <property type="match status" value="1"/>
</dbReference>
<reference evidence="3 4" key="1">
    <citation type="submission" date="2024-07" db="EMBL/GenBank/DDBJ databases">
        <authorList>
            <person name="Thanompreechachai J."/>
            <person name="Duangmal K."/>
        </authorList>
    </citation>
    <scope>NUCLEOTIDE SEQUENCE [LARGE SCALE GENOMIC DNA]</scope>
    <source>
        <strain evidence="3 4">KCTC 19886</strain>
    </source>
</reference>
<dbReference type="Gene3D" id="3.40.50.720">
    <property type="entry name" value="NAD(P)-binding Rossmann-like Domain"/>
    <property type="match status" value="1"/>
</dbReference>
<comment type="caution">
    <text evidence="3">The sequence shown here is derived from an EMBL/GenBank/DDBJ whole genome shotgun (WGS) entry which is preliminary data.</text>
</comment>
<dbReference type="SUPFAM" id="SSF51735">
    <property type="entry name" value="NAD(P)-binding Rossmann-fold domains"/>
    <property type="match status" value="1"/>
</dbReference>
<evidence type="ECO:0000313" key="3">
    <source>
        <dbReference type="EMBL" id="MEW9267071.1"/>
    </source>
</evidence>
<dbReference type="Proteomes" id="UP001555826">
    <property type="component" value="Unassembled WGS sequence"/>
</dbReference>
<comment type="similarity">
    <text evidence="1">Belongs to the short-chain dehydrogenases/reductases (SDR) family.</text>
</comment>